<proteinExistence type="predicted"/>
<feature type="compositionally biased region" description="Basic and acidic residues" evidence="1">
    <location>
        <begin position="363"/>
        <end position="380"/>
    </location>
</feature>
<protein>
    <submittedName>
        <fullName evidence="2">Uncharacterized protein</fullName>
    </submittedName>
</protein>
<gene>
    <name evidence="2" type="ORF">UW63_C0008G0015</name>
</gene>
<comment type="caution">
    <text evidence="2">The sequence shown here is derived from an EMBL/GenBank/DDBJ whole genome shotgun (WGS) entry which is preliminary data.</text>
</comment>
<dbReference type="EMBL" id="LCJB01000008">
    <property type="protein sequence ID" value="KKT71789.1"/>
    <property type="molecule type" value="Genomic_DNA"/>
</dbReference>
<organism evidence="2 3">
    <name type="scientific">Candidatus Uhrbacteria bacterium GW2011_GWF2_44_350</name>
    <dbReference type="NCBI Taxonomy" id="1619000"/>
    <lineage>
        <taxon>Bacteria</taxon>
        <taxon>Candidatus Uhriibacteriota</taxon>
    </lineage>
</organism>
<dbReference type="AlphaFoldDB" id="A0A0G1MIH7"/>
<sequence length="513" mass="57671">MSFLEKFGFHPGEDAVKKELVKKETDPRLKGFAPGRAARLLMLGGALLGAKAEGATPVVKDTGLRESPRIEQDSGGNLGPDVGMEVAKQAGETEKRSLRFEGLHSPMFNTETGKVEWVHLLDPLYLPVSRESEVPESISIFVPYEYARTFDTGNLLDSQDYENARDYIAGSLRDALGDNLHGLSWDETDYRAKHSVDALGLPEVESIYVLGGASPEGSKVESAKPGEVDEENLELGELRGSDATTITLEILRQMGVKVDSTAIEILGDEQQFSSEEYATLENLAREKGFTGSAENVIYKLISQYNREEITDDDTLLALDQMVASKRGVEIEIKLKDGGKDTYMIPVTWLPLLLLPLAFRRRKPAEEEKVKPPEKREKITDEPPEEVEETEMVVKNVEADLAGNFGFYESIVDRYSKEEDPDVNEMTHDILDLWTKNDNDFRVKAGMSPEPHHRTRPRQVFYANLHARAIKELIIEARQHGEKIDRAWDNTKTRERVREVVKAESDRLKALKKE</sequence>
<accession>A0A0G1MIH7</accession>
<name>A0A0G1MIH7_9BACT</name>
<dbReference type="Proteomes" id="UP000034154">
    <property type="component" value="Unassembled WGS sequence"/>
</dbReference>
<evidence type="ECO:0000256" key="1">
    <source>
        <dbReference type="SAM" id="MobiDB-lite"/>
    </source>
</evidence>
<evidence type="ECO:0000313" key="3">
    <source>
        <dbReference type="Proteomes" id="UP000034154"/>
    </source>
</evidence>
<evidence type="ECO:0000313" key="2">
    <source>
        <dbReference type="EMBL" id="KKT71789.1"/>
    </source>
</evidence>
<reference evidence="2 3" key="1">
    <citation type="journal article" date="2015" name="Nature">
        <title>rRNA introns, odd ribosomes, and small enigmatic genomes across a large radiation of phyla.</title>
        <authorList>
            <person name="Brown C.T."/>
            <person name="Hug L.A."/>
            <person name="Thomas B.C."/>
            <person name="Sharon I."/>
            <person name="Castelle C.J."/>
            <person name="Singh A."/>
            <person name="Wilkins M.J."/>
            <person name="Williams K.H."/>
            <person name="Banfield J.F."/>
        </authorList>
    </citation>
    <scope>NUCLEOTIDE SEQUENCE [LARGE SCALE GENOMIC DNA]</scope>
</reference>
<feature type="region of interest" description="Disordered" evidence="1">
    <location>
        <begin position="363"/>
        <end position="388"/>
    </location>
</feature>